<accession>A0A0L6JP11</accession>
<name>A0A0L6JP11_9FIRM</name>
<dbReference type="eggNOG" id="COG1413">
    <property type="taxonomic scope" value="Bacteria"/>
</dbReference>
<dbReference type="Proteomes" id="UP000036923">
    <property type="component" value="Unassembled WGS sequence"/>
</dbReference>
<organism evidence="1 2">
    <name type="scientific">Pseudobacteroides cellulosolvens ATCC 35603 = DSM 2933</name>
    <dbReference type="NCBI Taxonomy" id="398512"/>
    <lineage>
        <taxon>Bacteria</taxon>
        <taxon>Bacillati</taxon>
        <taxon>Bacillota</taxon>
        <taxon>Clostridia</taxon>
        <taxon>Eubacteriales</taxon>
        <taxon>Oscillospiraceae</taxon>
        <taxon>Pseudobacteroides</taxon>
    </lineage>
</organism>
<dbReference type="InterPro" id="IPR016024">
    <property type="entry name" value="ARM-type_fold"/>
</dbReference>
<dbReference type="STRING" id="398512.Bccel_2711"/>
<dbReference type="SUPFAM" id="SSF48371">
    <property type="entry name" value="ARM repeat"/>
    <property type="match status" value="1"/>
</dbReference>
<protein>
    <recommendedName>
        <fullName evidence="3">HEAT repeat domain-containing protein</fullName>
    </recommendedName>
</protein>
<evidence type="ECO:0000313" key="1">
    <source>
        <dbReference type="EMBL" id="KNY27440.1"/>
    </source>
</evidence>
<comment type="caution">
    <text evidence="1">The sequence shown here is derived from an EMBL/GenBank/DDBJ whole genome shotgun (WGS) entry which is preliminary data.</text>
</comment>
<dbReference type="OrthoDB" id="83685at2"/>
<dbReference type="RefSeq" id="WP_050753422.1">
    <property type="nucleotide sequence ID" value="NZ_JQKC01000025.1"/>
</dbReference>
<dbReference type="AlphaFoldDB" id="A0A0L6JP11"/>
<proteinExistence type="predicted"/>
<keyword evidence="2" id="KW-1185">Reference proteome</keyword>
<reference evidence="2" key="1">
    <citation type="submission" date="2015-07" db="EMBL/GenBank/DDBJ databases">
        <title>Near-Complete Genome Sequence of the Cellulolytic Bacterium Bacteroides (Pseudobacteroides) cellulosolvens ATCC 35603.</title>
        <authorList>
            <person name="Dassa B."/>
            <person name="Utturkar S.M."/>
            <person name="Klingeman D.M."/>
            <person name="Hurt R.A."/>
            <person name="Keller M."/>
            <person name="Xu J."/>
            <person name="Reddy Y.H.K."/>
            <person name="Borovok I."/>
            <person name="Grinberg I.R."/>
            <person name="Lamed R."/>
            <person name="Zhivin O."/>
            <person name="Bayer E.A."/>
            <person name="Brown S.D."/>
        </authorList>
    </citation>
    <scope>NUCLEOTIDE SEQUENCE [LARGE SCALE GENOMIC DNA]</scope>
    <source>
        <strain evidence="2">DSM 2933</strain>
    </source>
</reference>
<evidence type="ECO:0000313" key="2">
    <source>
        <dbReference type="Proteomes" id="UP000036923"/>
    </source>
</evidence>
<dbReference type="EMBL" id="LGTC01000001">
    <property type="protein sequence ID" value="KNY27440.1"/>
    <property type="molecule type" value="Genomic_DNA"/>
</dbReference>
<sequence>MSIALLYDLQGEVRRLMIAGSELAIGDFRLKKLLPQFMKAGESAPVFARISGILEKLIEPQDGKASDKLLELAGLINAVLYTQGETGIKGELLEFEPECLGVTTDVSFRKIKPVADALLNKGQGRVEIIREAHKEGIFNDLRLLYPLINALNEQYYEVAELAFEILKGYGKDITKILKKRFSFEGGKGDARILELIWELSGKDEKELFHQANEKGSTAVRISAIKILKNFPEFEEMFIEFTKDKKKEIREAALEAAETLDTPKIANRLIEIFEGKDKVTALKTMKINPSRLIVNYLLNEAEVGLNNIFKRLRSGDSISPKDESAYKQEVEHFFNILSCMDGRKDEGIFLFLKKCMEHTKELSKIKLRDIAFGQYPTLAQMAAGLLLSMRTVNAYELLAEAGNEYNALYLNYSFEAAIYVNSPAQVFETYSGFFTIEKSSAKPKTIISVLRGLCYSRELKVIEVDSPAANAKPNSINKESVMMDTRWAPLLAKAGETDLAALLTSKGDEVTINHLLQCLQKDKGRDLYNAISKIKGLIQASHPKTAEVIIDLLEYNIKSKKYYLGYYIDQLAELVKLLPPENADVILEYARKCDYEGALKLIEAGEYLKKLRQ</sequence>
<evidence type="ECO:0008006" key="3">
    <source>
        <dbReference type="Google" id="ProtNLM"/>
    </source>
</evidence>
<gene>
    <name evidence="1" type="ORF">Bccel_2711</name>
</gene>